<keyword evidence="13" id="KW-0437">Light-harvesting polypeptide</keyword>
<accession>A0A1Q8YDM0</accession>
<dbReference type="Proteomes" id="UP000185911">
    <property type="component" value="Unassembled WGS sequence"/>
</dbReference>
<dbReference type="AlphaFoldDB" id="A0A1Q8YDM0"/>
<sequence length="69" mass="7199">MIYKNMWIYVKPSTGVPLFLAAVAVASFSVHLALAINAPWIKVFFGDKAAVAATADAVPALPAAVVAKI</sequence>
<keyword evidence="9" id="KW-0076">Bacteriochlorophyll</keyword>
<evidence type="ECO:0000256" key="12">
    <source>
        <dbReference type="ARBA" id="ARBA00023136"/>
    </source>
</evidence>
<protein>
    <submittedName>
        <fullName evidence="15">Light-harvesting 3 complex alpha chain</fullName>
    </submittedName>
</protein>
<dbReference type="GO" id="GO:0019684">
    <property type="term" value="P:photosynthesis, light reaction"/>
    <property type="evidence" value="ECO:0007669"/>
    <property type="project" value="InterPro"/>
</dbReference>
<evidence type="ECO:0000256" key="1">
    <source>
        <dbReference type="ARBA" id="ARBA00002455"/>
    </source>
</evidence>
<evidence type="ECO:0000256" key="9">
    <source>
        <dbReference type="ARBA" id="ARBA00022956"/>
    </source>
</evidence>
<evidence type="ECO:0000256" key="4">
    <source>
        <dbReference type="ARBA" id="ARBA00022494"/>
    </source>
</evidence>
<keyword evidence="10" id="KW-1133">Transmembrane helix</keyword>
<dbReference type="InterPro" id="IPR035889">
    <property type="entry name" value="Light-harvesting_complex"/>
</dbReference>
<keyword evidence="11" id="KW-0157">Chromophore</keyword>
<dbReference type="GO" id="GO:0030077">
    <property type="term" value="C:plasma membrane light-harvesting complex"/>
    <property type="evidence" value="ECO:0007669"/>
    <property type="project" value="InterPro"/>
</dbReference>
<keyword evidence="4" id="KW-0148">Chlorophyll</keyword>
<dbReference type="GO" id="GO:0042314">
    <property type="term" value="F:bacteriochlorophyll binding"/>
    <property type="evidence" value="ECO:0007669"/>
    <property type="project" value="UniProtKB-KW"/>
</dbReference>
<keyword evidence="8" id="KW-0460">Magnesium</keyword>
<dbReference type="GO" id="GO:0005886">
    <property type="term" value="C:plasma membrane"/>
    <property type="evidence" value="ECO:0007669"/>
    <property type="project" value="UniProtKB-SubCell"/>
</dbReference>
<comment type="caution">
    <text evidence="15">The sequence shown here is derived from an EMBL/GenBank/DDBJ whole genome shotgun (WGS) entry which is preliminary data.</text>
</comment>
<evidence type="ECO:0000256" key="5">
    <source>
        <dbReference type="ARBA" id="ARBA00022549"/>
    </source>
</evidence>
<dbReference type="STRING" id="81479.RA876_06065"/>
<keyword evidence="6" id="KW-0812">Transmembrane</keyword>
<evidence type="ECO:0000256" key="3">
    <source>
        <dbReference type="ARBA" id="ARBA00022475"/>
    </source>
</evidence>
<gene>
    <name evidence="15" type="primary">pucA</name>
    <name evidence="15" type="ORF">BLL52_2379</name>
</gene>
<dbReference type="InterPro" id="IPR000066">
    <property type="entry name" value="Antenna_a/b"/>
</dbReference>
<evidence type="ECO:0000313" key="15">
    <source>
        <dbReference type="EMBL" id="OLP06148.1"/>
    </source>
</evidence>
<keyword evidence="5" id="KW-0042">Antenna complex</keyword>
<evidence type="ECO:0000256" key="8">
    <source>
        <dbReference type="ARBA" id="ARBA00022842"/>
    </source>
</evidence>
<keyword evidence="16" id="KW-1185">Reference proteome</keyword>
<evidence type="ECO:0000313" key="16">
    <source>
        <dbReference type="Proteomes" id="UP000185911"/>
    </source>
</evidence>
<dbReference type="RefSeq" id="WP_075586648.1">
    <property type="nucleotide sequence ID" value="NZ_MSYM01000013.1"/>
</dbReference>
<keyword evidence="7" id="KW-0479">Metal-binding</keyword>
<evidence type="ECO:0000256" key="7">
    <source>
        <dbReference type="ARBA" id="ARBA00022723"/>
    </source>
</evidence>
<dbReference type="Gene3D" id="4.10.220.20">
    <property type="entry name" value="Light-harvesting complex"/>
    <property type="match status" value="1"/>
</dbReference>
<keyword evidence="12" id="KW-0472">Membrane</keyword>
<reference evidence="15 16" key="1">
    <citation type="submission" date="2017-01" db="EMBL/GenBank/DDBJ databases">
        <title>Genome sequence of Rhodoferax antarcticus ANT.BR, a psychrophilic purple nonsulfur bacterium from an Antarctic microbial mat.</title>
        <authorList>
            <person name="Baker J."/>
            <person name="Riester C."/>
            <person name="Skinner B."/>
            <person name="Newell A."/>
            <person name="Swingley W."/>
            <person name="Madigan M."/>
            <person name="Jung D."/>
            <person name="Asao M."/>
            <person name="Chen M."/>
            <person name="Loughlin P."/>
            <person name="Pan H."/>
            <person name="Lin S."/>
            <person name="Li N."/>
            <person name="Shaw J."/>
            <person name="Prado M."/>
            <person name="Sherman C."/>
            <person name="Li X."/>
            <person name="Tang J."/>
            <person name="Blankenship R."/>
            <person name="Zhao T."/>
            <person name="Touchman J."/>
            <person name="Sattley M."/>
        </authorList>
    </citation>
    <scope>NUCLEOTIDE SEQUENCE [LARGE SCALE GENOMIC DNA]</scope>
    <source>
        <strain evidence="15 16">ANT.BR</strain>
    </source>
</reference>
<evidence type="ECO:0000256" key="6">
    <source>
        <dbReference type="ARBA" id="ARBA00022692"/>
    </source>
</evidence>
<evidence type="ECO:0000256" key="2">
    <source>
        <dbReference type="ARBA" id="ARBA00004236"/>
    </source>
</evidence>
<feature type="domain" description="Antenna complex alpha/beta subunit" evidence="14">
    <location>
        <begin position="6"/>
        <end position="41"/>
    </location>
</feature>
<name>A0A1Q8YDM0_9BURK</name>
<comment type="function">
    <text evidence="1">Antenna complexes are light-harvesting systems, which transfer the excitation energy to the reaction centers.</text>
</comment>
<dbReference type="GO" id="GO:0046872">
    <property type="term" value="F:metal ion binding"/>
    <property type="evidence" value="ECO:0007669"/>
    <property type="project" value="UniProtKB-KW"/>
</dbReference>
<evidence type="ECO:0000259" key="14">
    <source>
        <dbReference type="Pfam" id="PF00556"/>
    </source>
</evidence>
<keyword evidence="3" id="KW-1003">Cell membrane</keyword>
<proteinExistence type="predicted"/>
<dbReference type="Pfam" id="PF00556">
    <property type="entry name" value="LHC"/>
    <property type="match status" value="1"/>
</dbReference>
<dbReference type="SUPFAM" id="SSF56918">
    <property type="entry name" value="Light-harvesting complex subunits"/>
    <property type="match status" value="1"/>
</dbReference>
<organism evidence="15 16">
    <name type="scientific">Rhodoferax antarcticus ANT.BR</name>
    <dbReference type="NCBI Taxonomy" id="1111071"/>
    <lineage>
        <taxon>Bacteria</taxon>
        <taxon>Pseudomonadati</taxon>
        <taxon>Pseudomonadota</taxon>
        <taxon>Betaproteobacteria</taxon>
        <taxon>Burkholderiales</taxon>
        <taxon>Comamonadaceae</taxon>
        <taxon>Rhodoferax</taxon>
    </lineage>
</organism>
<evidence type="ECO:0000256" key="11">
    <source>
        <dbReference type="ARBA" id="ARBA00022991"/>
    </source>
</evidence>
<comment type="subcellular location">
    <subcellularLocation>
        <location evidence="2">Cell membrane</location>
    </subcellularLocation>
</comment>
<dbReference type="EMBL" id="MSYM01000013">
    <property type="protein sequence ID" value="OLP06148.1"/>
    <property type="molecule type" value="Genomic_DNA"/>
</dbReference>
<evidence type="ECO:0000256" key="10">
    <source>
        <dbReference type="ARBA" id="ARBA00022989"/>
    </source>
</evidence>
<evidence type="ECO:0000256" key="13">
    <source>
        <dbReference type="ARBA" id="ARBA00023243"/>
    </source>
</evidence>